<dbReference type="InterPro" id="IPR001879">
    <property type="entry name" value="GPCR_2_extracellular_dom"/>
</dbReference>
<dbReference type="OrthoDB" id="5967113at2759"/>
<name>A0A482XF39_LAOST</name>
<gene>
    <name evidence="2" type="ORF">LSTR_LSTR013268</name>
</gene>
<evidence type="ECO:0000259" key="1">
    <source>
        <dbReference type="PROSITE" id="PS50227"/>
    </source>
</evidence>
<keyword evidence="3" id="KW-1185">Reference proteome</keyword>
<reference evidence="2 3" key="1">
    <citation type="journal article" date="2017" name="Gigascience">
        <title>Genome sequence of the small brown planthopper, Laodelphax striatellus.</title>
        <authorList>
            <person name="Zhu J."/>
            <person name="Jiang F."/>
            <person name="Wang X."/>
            <person name="Yang P."/>
            <person name="Bao Y."/>
            <person name="Zhao W."/>
            <person name="Wang W."/>
            <person name="Lu H."/>
            <person name="Wang Q."/>
            <person name="Cui N."/>
            <person name="Li J."/>
            <person name="Chen X."/>
            <person name="Luo L."/>
            <person name="Yu J."/>
            <person name="Kang L."/>
            <person name="Cui F."/>
        </authorList>
    </citation>
    <scope>NUCLEOTIDE SEQUENCE [LARGE SCALE GENOMIC DNA]</scope>
    <source>
        <strain evidence="2">Lst14</strain>
    </source>
</reference>
<comment type="caution">
    <text evidence="2">The sequence shown here is derived from an EMBL/GenBank/DDBJ whole genome shotgun (WGS) entry which is preliminary data.</text>
</comment>
<dbReference type="GO" id="GO:0016020">
    <property type="term" value="C:membrane"/>
    <property type="evidence" value="ECO:0007669"/>
    <property type="project" value="InterPro"/>
</dbReference>
<feature type="domain" description="G-protein coupled receptors family 2 profile 1" evidence="1">
    <location>
        <begin position="28"/>
        <end position="86"/>
    </location>
</feature>
<dbReference type="GO" id="GO:0004930">
    <property type="term" value="F:G protein-coupled receptor activity"/>
    <property type="evidence" value="ECO:0007669"/>
    <property type="project" value="InterPro"/>
</dbReference>
<dbReference type="EMBL" id="QKKF02011805">
    <property type="protein sequence ID" value="RZF43981.1"/>
    <property type="molecule type" value="Genomic_DNA"/>
</dbReference>
<dbReference type="PROSITE" id="PS50227">
    <property type="entry name" value="G_PROTEIN_RECEP_F2_3"/>
    <property type="match status" value="1"/>
</dbReference>
<dbReference type="Gene3D" id="4.10.1240.10">
    <property type="entry name" value="GPCR, family 2, extracellular hormone receptor domain"/>
    <property type="match status" value="1"/>
</dbReference>
<dbReference type="PROSITE" id="PS00649">
    <property type="entry name" value="G_PROTEIN_RECEP_F2_1"/>
    <property type="match status" value="1"/>
</dbReference>
<dbReference type="InterPro" id="IPR036445">
    <property type="entry name" value="GPCR_2_extracell_dom_sf"/>
</dbReference>
<feature type="non-terminal residue" evidence="2">
    <location>
        <position position="1"/>
    </location>
</feature>
<accession>A0A482XF39</accession>
<organism evidence="2 3">
    <name type="scientific">Laodelphax striatellus</name>
    <name type="common">Small brown planthopper</name>
    <name type="synonym">Delphax striatella</name>
    <dbReference type="NCBI Taxonomy" id="195883"/>
    <lineage>
        <taxon>Eukaryota</taxon>
        <taxon>Metazoa</taxon>
        <taxon>Ecdysozoa</taxon>
        <taxon>Arthropoda</taxon>
        <taxon>Hexapoda</taxon>
        <taxon>Insecta</taxon>
        <taxon>Pterygota</taxon>
        <taxon>Neoptera</taxon>
        <taxon>Paraneoptera</taxon>
        <taxon>Hemiptera</taxon>
        <taxon>Auchenorrhyncha</taxon>
        <taxon>Fulgoroidea</taxon>
        <taxon>Delphacidae</taxon>
        <taxon>Criomorphinae</taxon>
        <taxon>Laodelphax</taxon>
    </lineage>
</organism>
<feature type="non-terminal residue" evidence="2">
    <location>
        <position position="86"/>
    </location>
</feature>
<evidence type="ECO:0000313" key="2">
    <source>
        <dbReference type="EMBL" id="RZF43981.1"/>
    </source>
</evidence>
<dbReference type="Proteomes" id="UP000291343">
    <property type="component" value="Unassembled WGS sequence"/>
</dbReference>
<dbReference type="AlphaFoldDB" id="A0A482XF39"/>
<dbReference type="InParanoid" id="A0A482XF39"/>
<dbReference type="SUPFAM" id="SSF111418">
    <property type="entry name" value="Hormone receptor domain"/>
    <property type="match status" value="1"/>
</dbReference>
<sequence length="86" mass="9892">NDFKEYPITNMATETSNETEHFMNAELECLLQIHQEREMEIILDSPPFEGCSRVWDSLLCWPPTLPGIAAIMPCFPELNGIRYDTS</sequence>
<proteinExistence type="predicted"/>
<evidence type="ECO:0000313" key="3">
    <source>
        <dbReference type="Proteomes" id="UP000291343"/>
    </source>
</evidence>
<dbReference type="InterPro" id="IPR017983">
    <property type="entry name" value="GPCR_2_secretin-like_CS"/>
</dbReference>
<protein>
    <recommendedName>
        <fullName evidence="1">G-protein coupled receptors family 2 profile 1 domain-containing protein</fullName>
    </recommendedName>
</protein>
<dbReference type="STRING" id="195883.A0A482XF39"/>
<dbReference type="Pfam" id="PF02793">
    <property type="entry name" value="HRM"/>
    <property type="match status" value="1"/>
</dbReference>